<evidence type="ECO:0000313" key="1">
    <source>
        <dbReference type="EMBL" id="QQG35214.1"/>
    </source>
</evidence>
<dbReference type="EMBL" id="CP066681">
    <property type="protein sequence ID" value="QQG35214.1"/>
    <property type="molecule type" value="Genomic_DNA"/>
</dbReference>
<protein>
    <submittedName>
        <fullName evidence="1">Pentapeptide repeat-containing protein</fullName>
    </submittedName>
</protein>
<gene>
    <name evidence="1" type="ORF">HYS17_06495</name>
</gene>
<name>A0A7T5R0I3_9BACT</name>
<sequence length="256" mass="28991">MSDLDIAAAPIKIFKPSRERLRKDLVHQVEDEESNVFADWSGWLIEDVDFVELTKEAQHELRRRYPEDERFASEDFHQVIMGGLTAEGAIFRRCNLDYLFFSHADFSNAVFDNCQQRGFFQSQFKLRNTMLVAPALTLDAGVIFHDLGVMKGISGEVFHAGDGRILHGVKFDPLRQIVYQPTIKDRWNNARQFLNAADEYGIFQRSTALFGASLSGLIGNLRARIVQGLCDRGYKVNVQEPKPGVGADKSRLPGPR</sequence>
<dbReference type="Proteomes" id="UP000595362">
    <property type="component" value="Chromosome"/>
</dbReference>
<dbReference type="InterPro" id="IPR001646">
    <property type="entry name" value="5peptide_repeat"/>
</dbReference>
<reference evidence="1 2" key="1">
    <citation type="submission" date="2020-07" db="EMBL/GenBank/DDBJ databases">
        <title>Huge and variable diversity of episymbiotic CPR bacteria and DPANN archaea in groundwater ecosystems.</title>
        <authorList>
            <person name="He C.Y."/>
            <person name="Keren R."/>
            <person name="Whittaker M."/>
            <person name="Farag I.F."/>
            <person name="Doudna J."/>
            <person name="Cate J.H.D."/>
            <person name="Banfield J.F."/>
        </authorList>
    </citation>
    <scope>NUCLEOTIDE SEQUENCE [LARGE SCALE GENOMIC DNA]</scope>
    <source>
        <strain evidence="1">NC_groundwater_70_Ag_B-0.1um_54_66</strain>
    </source>
</reference>
<organism evidence="1 2">
    <name type="scientific">Micavibrio aeruginosavorus</name>
    <dbReference type="NCBI Taxonomy" id="349221"/>
    <lineage>
        <taxon>Bacteria</taxon>
        <taxon>Pseudomonadati</taxon>
        <taxon>Bdellovibrionota</taxon>
        <taxon>Bdellovibrionia</taxon>
        <taxon>Bdellovibrionales</taxon>
        <taxon>Pseudobdellovibrionaceae</taxon>
        <taxon>Micavibrio</taxon>
    </lineage>
</organism>
<dbReference type="SUPFAM" id="SSF141571">
    <property type="entry name" value="Pentapeptide repeat-like"/>
    <property type="match status" value="1"/>
</dbReference>
<evidence type="ECO:0000313" key="2">
    <source>
        <dbReference type="Proteomes" id="UP000595362"/>
    </source>
</evidence>
<accession>A0A7T5R0I3</accession>
<dbReference type="Gene3D" id="2.160.20.80">
    <property type="entry name" value="E3 ubiquitin-protein ligase SopA"/>
    <property type="match status" value="1"/>
</dbReference>
<dbReference type="AlphaFoldDB" id="A0A7T5R0I3"/>
<proteinExistence type="predicted"/>
<dbReference type="Pfam" id="PF00805">
    <property type="entry name" value="Pentapeptide"/>
    <property type="match status" value="1"/>
</dbReference>